<reference evidence="2 3" key="1">
    <citation type="submission" date="2015-07" db="EMBL/GenBank/DDBJ databases">
        <title>Draft genome sequence of a diazotrophic, plant growth-promoting rhizobacterium of the Pseudomonas syringae complex.</title>
        <authorList>
            <person name="Patten C.L."/>
            <person name="Jeong H."/>
        </authorList>
    </citation>
    <scope>NUCLEOTIDE SEQUENCE [LARGE SCALE GENOMIC DNA]</scope>
    <source>
        <strain evidence="2 3">GR12-2</strain>
    </source>
</reference>
<dbReference type="NCBIfam" id="TIGR01643">
    <property type="entry name" value="YD_repeat_2x"/>
    <property type="match status" value="1"/>
</dbReference>
<dbReference type="InterPro" id="IPR050708">
    <property type="entry name" value="T6SS_VgrG/RHS"/>
</dbReference>
<dbReference type="PATRIC" id="fig|317.243.peg.3021"/>
<evidence type="ECO:0000256" key="1">
    <source>
        <dbReference type="SAM" id="MobiDB-lite"/>
    </source>
</evidence>
<organism evidence="2 3">
    <name type="scientific">Pseudomonas syringae</name>
    <dbReference type="NCBI Taxonomy" id="317"/>
    <lineage>
        <taxon>Bacteria</taxon>
        <taxon>Pseudomonadati</taxon>
        <taxon>Pseudomonadota</taxon>
        <taxon>Gammaproteobacteria</taxon>
        <taxon>Pseudomonadales</taxon>
        <taxon>Pseudomonadaceae</taxon>
        <taxon>Pseudomonas</taxon>
    </lineage>
</organism>
<dbReference type="AlphaFoldDB" id="A0A1C7Z0B2"/>
<dbReference type="PANTHER" id="PTHR32305:SF15">
    <property type="entry name" value="PROTEIN RHSA-RELATED"/>
    <property type="match status" value="1"/>
</dbReference>
<dbReference type="InterPro" id="IPR031325">
    <property type="entry name" value="RHS_repeat"/>
</dbReference>
<dbReference type="EMBL" id="LGSI01000065">
    <property type="protein sequence ID" value="OCR22899.1"/>
    <property type="molecule type" value="Genomic_DNA"/>
</dbReference>
<comment type="caution">
    <text evidence="2">The sequence shown here is derived from an EMBL/GenBank/DDBJ whole genome shotgun (WGS) entry which is preliminary data.</text>
</comment>
<proteinExistence type="predicted"/>
<feature type="region of interest" description="Disordered" evidence="1">
    <location>
        <begin position="832"/>
        <end position="851"/>
    </location>
</feature>
<feature type="compositionally biased region" description="Polar residues" evidence="1">
    <location>
        <begin position="834"/>
        <end position="845"/>
    </location>
</feature>
<evidence type="ECO:0000313" key="3">
    <source>
        <dbReference type="Proteomes" id="UP000093104"/>
    </source>
</evidence>
<dbReference type="Pfam" id="PF05593">
    <property type="entry name" value="RHS_repeat"/>
    <property type="match status" value="1"/>
</dbReference>
<name>A0A1C7Z0B2_PSESX</name>
<dbReference type="Gene3D" id="2.180.10.10">
    <property type="entry name" value="RHS repeat-associated core"/>
    <property type="match status" value="2"/>
</dbReference>
<sequence>MSNGARYRANLASDLFVIIDKKVCDLKTTRVGDELFVEHKSGIVEVLTRQGANGDAWLVSKIYSPEGRAVSLVYRLVGGQQLLREIRDETYTLLTVDVPTGSSLASSITLWPESPSRKLVFMLQLQNNELTKISVLLDNNSRASWRLTYGTVDGLRLITRLEQPTGGIERIEYQASALSLPADAPVSALPAVSSHTSFAGSDQLPVTREYKYSLNNYLGYGSSAKWRDDGDNLYQATGNYEYESTEDLILGAGTSKQTVRSTRRVYNRFHLPVEETVNQNGKTVRSRTEYHKKPGLKFDDQPANFQLPLKVEISCFDTAAPDVVRHETTLTEYDDFGNLLKKVSPTGITEVFTYYPLGESDGCPADSFGAVRWLKQKTLIPAPDLAPAPTLVSRYRYIQLPSANPERDAFLALEKESVFQDGQDAPVMTIARQYETDRDSIFFGRATRKTETVQGVESVFDYRYERVDDAVCTQTTLTAADGTSASRSTWQNLFTGIEEKTVGQLGVASEVTHDRLGRKTIEMLAPQTSAQAMRTHGYQLADKVDDPVETRTVAANGALMLTRLDGMSRRSTVKVQDVDADGQPMRDVYSARYDALGQLIEETNTDWLGGKPHALSSRYTYDDWGNRSAHKGPDGVLNHDRHDPIALTQTLGSDQAGLTIISKNAFGKNDTVERIDRTGKSCGITAYRYDGLGRCVQQTDPLGNITRFEYDFADRLVLTQLPDGSRITKAFVAHSTEDLATHIWVNDYLVGQRTYDGLLRVTDITVGGRTERFTYTGSQPNPATHVTASGKVIAYKYDPALNNQVIERGVEGSSNLSAQFRYDNRHARLIQAASPGNQQQRNYSPSGKLASDSLSEEGQISLATVQRNSLNGLPMLYVNASGVKQMIRYDALCRIAQVEQGTVKADYAYDQQGRVCRIDTLDAQSQRKLVTELEYDDFGREVRRVLTVDSNQPEELSQQFNESDKLIRRSLRRGSSLVRDEVFAYDVRGRLERYQCDGEHLPVDCCGKAILRQTYTFDELDNIRQLKTEFAQGENVSTYEYEYSDKTQLSRVRHSHPDYAMQEATFTYDRDGNQLNDEHGRRMIYDDLGRLASVAQEQA</sequence>
<dbReference type="Proteomes" id="UP000093104">
    <property type="component" value="Unassembled WGS sequence"/>
</dbReference>
<accession>A0A1C7Z0B2</accession>
<protein>
    <recommendedName>
        <fullName evidence="4">YD repeat-containing protein</fullName>
    </recommendedName>
</protein>
<evidence type="ECO:0000313" key="2">
    <source>
        <dbReference type="EMBL" id="OCR22899.1"/>
    </source>
</evidence>
<evidence type="ECO:0008006" key="4">
    <source>
        <dbReference type="Google" id="ProtNLM"/>
    </source>
</evidence>
<dbReference type="InterPro" id="IPR006530">
    <property type="entry name" value="YD"/>
</dbReference>
<gene>
    <name evidence="2" type="ORF">AFK24_21960</name>
</gene>
<dbReference type="PANTHER" id="PTHR32305">
    <property type="match status" value="1"/>
</dbReference>